<sequence>EIWVWSDFTPVPGMEDWYKGEHEGNIGWFPKAYVERLDEPSTDLFGSAFEPVLQSSDVKKSESFPQDLLSSDFSQPSVVSSVPVASAAETVSTSHIPPEFLLAKAIYPWKARLESDLTFDKDDTILVKEQ</sequence>
<feature type="non-terminal residue" evidence="4">
    <location>
        <position position="1"/>
    </location>
</feature>
<evidence type="ECO:0000313" key="4">
    <source>
        <dbReference type="EMBL" id="CEK55286.1"/>
    </source>
</evidence>
<evidence type="ECO:0000256" key="1">
    <source>
        <dbReference type="ARBA" id="ARBA00022443"/>
    </source>
</evidence>
<dbReference type="EMBL" id="HACG01008421">
    <property type="protein sequence ID" value="CEK55286.1"/>
    <property type="molecule type" value="Transcribed_RNA"/>
</dbReference>
<dbReference type="SUPFAM" id="SSF50044">
    <property type="entry name" value="SH3-domain"/>
    <property type="match status" value="2"/>
</dbReference>
<organism evidence="4">
    <name type="scientific">Arion vulgaris</name>
    <dbReference type="NCBI Taxonomy" id="1028688"/>
    <lineage>
        <taxon>Eukaryota</taxon>
        <taxon>Metazoa</taxon>
        <taxon>Spiralia</taxon>
        <taxon>Lophotrochozoa</taxon>
        <taxon>Mollusca</taxon>
        <taxon>Gastropoda</taxon>
        <taxon>Heterobranchia</taxon>
        <taxon>Euthyneura</taxon>
        <taxon>Panpulmonata</taxon>
        <taxon>Eupulmonata</taxon>
        <taxon>Stylommatophora</taxon>
        <taxon>Helicina</taxon>
        <taxon>Arionoidea</taxon>
        <taxon>Arionidae</taxon>
        <taxon>Arion</taxon>
    </lineage>
</organism>
<keyword evidence="1 2" id="KW-0728">SH3 domain</keyword>
<evidence type="ECO:0000259" key="3">
    <source>
        <dbReference type="PROSITE" id="PS50002"/>
    </source>
</evidence>
<protein>
    <recommendedName>
        <fullName evidence="3">SH3 domain-containing protein</fullName>
    </recommendedName>
</protein>
<dbReference type="InterPro" id="IPR036028">
    <property type="entry name" value="SH3-like_dom_sf"/>
</dbReference>
<gene>
    <name evidence="4" type="primary">ORF24820</name>
</gene>
<dbReference type="Gene3D" id="2.30.30.40">
    <property type="entry name" value="SH3 Domains"/>
    <property type="match status" value="1"/>
</dbReference>
<accession>A0A0B6YHL6</accession>
<dbReference type="AlphaFoldDB" id="A0A0B6YHL6"/>
<feature type="non-terminal residue" evidence="4">
    <location>
        <position position="130"/>
    </location>
</feature>
<dbReference type="InterPro" id="IPR001452">
    <property type="entry name" value="SH3_domain"/>
</dbReference>
<feature type="domain" description="SH3" evidence="3">
    <location>
        <begin position="1"/>
        <end position="39"/>
    </location>
</feature>
<evidence type="ECO:0000256" key="2">
    <source>
        <dbReference type="PROSITE-ProRule" id="PRU00192"/>
    </source>
</evidence>
<proteinExistence type="predicted"/>
<name>A0A0B6YHL6_9EUPU</name>
<dbReference type="PROSITE" id="PS50002">
    <property type="entry name" value="SH3"/>
    <property type="match status" value="1"/>
</dbReference>
<reference evidence="4" key="1">
    <citation type="submission" date="2014-12" db="EMBL/GenBank/DDBJ databases">
        <title>Insight into the proteome of Arion vulgaris.</title>
        <authorList>
            <person name="Aradska J."/>
            <person name="Bulat T."/>
            <person name="Smidak R."/>
            <person name="Sarate P."/>
            <person name="Gangsoo J."/>
            <person name="Sialana F."/>
            <person name="Bilban M."/>
            <person name="Lubec G."/>
        </authorList>
    </citation>
    <scope>NUCLEOTIDE SEQUENCE</scope>
    <source>
        <tissue evidence="4">Skin</tissue>
    </source>
</reference>